<dbReference type="PANTHER" id="PTHR33751">
    <property type="entry name" value="CBB3-TYPE CYTOCHROME C OXIDASE SUBUNIT FIXP"/>
    <property type="match status" value="1"/>
</dbReference>
<gene>
    <name evidence="9" type="ORF">THMIRHAT_07280</name>
</gene>
<dbReference type="KEGG" id="tzo:THMIRHAT_07280"/>
<dbReference type="GO" id="GO:0009055">
    <property type="term" value="F:electron transfer activity"/>
    <property type="evidence" value="ECO:0007669"/>
    <property type="project" value="InterPro"/>
</dbReference>
<evidence type="ECO:0000256" key="3">
    <source>
        <dbReference type="ARBA" id="ARBA00022723"/>
    </source>
</evidence>
<accession>A0A6F8PLK4</accession>
<evidence type="ECO:0000256" key="6">
    <source>
        <dbReference type="PROSITE-ProRule" id="PRU00433"/>
    </source>
</evidence>
<feature type="domain" description="Cytochrome c" evidence="8">
    <location>
        <begin position="20"/>
        <end position="118"/>
    </location>
</feature>
<dbReference type="RefSeq" id="WP_173290829.1">
    <property type="nucleotide sequence ID" value="NZ_AP021888.1"/>
</dbReference>
<evidence type="ECO:0000256" key="2">
    <source>
        <dbReference type="ARBA" id="ARBA00022617"/>
    </source>
</evidence>
<name>A0A6F8PLK4_9GAMM</name>
<dbReference type="PANTHER" id="PTHR33751:SF9">
    <property type="entry name" value="CYTOCHROME C4"/>
    <property type="match status" value="1"/>
</dbReference>
<evidence type="ECO:0000256" key="4">
    <source>
        <dbReference type="ARBA" id="ARBA00022982"/>
    </source>
</evidence>
<dbReference type="Pfam" id="PF00034">
    <property type="entry name" value="Cytochrom_C"/>
    <property type="match status" value="1"/>
</dbReference>
<evidence type="ECO:0000256" key="7">
    <source>
        <dbReference type="SAM" id="SignalP"/>
    </source>
</evidence>
<dbReference type="AlphaFoldDB" id="A0A6F8PLK4"/>
<feature type="signal peptide" evidence="7">
    <location>
        <begin position="1"/>
        <end position="21"/>
    </location>
</feature>
<dbReference type="SUPFAM" id="SSF46626">
    <property type="entry name" value="Cytochrome c"/>
    <property type="match status" value="1"/>
</dbReference>
<dbReference type="InterPro" id="IPR009056">
    <property type="entry name" value="Cyt_c-like_dom"/>
</dbReference>
<evidence type="ECO:0000259" key="8">
    <source>
        <dbReference type="PROSITE" id="PS51007"/>
    </source>
</evidence>
<dbReference type="GO" id="GO:0020037">
    <property type="term" value="F:heme binding"/>
    <property type="evidence" value="ECO:0007669"/>
    <property type="project" value="InterPro"/>
</dbReference>
<evidence type="ECO:0000256" key="1">
    <source>
        <dbReference type="ARBA" id="ARBA00022448"/>
    </source>
</evidence>
<dbReference type="EMBL" id="AP021888">
    <property type="protein sequence ID" value="BBP42982.1"/>
    <property type="molecule type" value="Genomic_DNA"/>
</dbReference>
<keyword evidence="2 6" id="KW-0349">Heme</keyword>
<evidence type="ECO:0000313" key="9">
    <source>
        <dbReference type="EMBL" id="BBP42982.1"/>
    </source>
</evidence>
<feature type="chain" id="PRO_5026085500" description="Cytochrome c domain-containing protein" evidence="7">
    <location>
        <begin position="22"/>
        <end position="134"/>
    </location>
</feature>
<keyword evidence="4" id="KW-0249">Electron transport</keyword>
<keyword evidence="1" id="KW-0813">Transport</keyword>
<keyword evidence="7" id="KW-0732">Signal</keyword>
<proteinExistence type="predicted"/>
<dbReference type="PROSITE" id="PS51007">
    <property type="entry name" value="CYTC"/>
    <property type="match status" value="1"/>
</dbReference>
<sequence>MFKRTLIATSITLLSLASAQAAEGGQPMTQAQIDSIVAAYPMPSGKMLADNCSACHGTLGAEFNEAMPPLAGMKAENFIKLMKDYRANAFPTIVMHDVAYVFTDAEISAMADYFAQQEPVEWTRSDFQGGNHHE</sequence>
<keyword evidence="10" id="KW-1185">Reference proteome</keyword>
<dbReference type="InterPro" id="IPR050597">
    <property type="entry name" value="Cytochrome_c_Oxidase_Subunit"/>
</dbReference>
<protein>
    <recommendedName>
        <fullName evidence="8">Cytochrome c domain-containing protein</fullName>
    </recommendedName>
</protein>
<dbReference type="GO" id="GO:0046872">
    <property type="term" value="F:metal ion binding"/>
    <property type="evidence" value="ECO:0007669"/>
    <property type="project" value="UniProtKB-KW"/>
</dbReference>
<keyword evidence="3 6" id="KW-0479">Metal-binding</keyword>
<keyword evidence="5 6" id="KW-0408">Iron</keyword>
<reference evidence="10" key="1">
    <citation type="submission" date="2019-11" db="EMBL/GenBank/DDBJ databases">
        <title>Isolation and characterization of two novel species in the genus Thiomicrorhabdus.</title>
        <authorList>
            <person name="Mochizuki J."/>
            <person name="Kojima H."/>
            <person name="Fukui M."/>
        </authorList>
    </citation>
    <scope>NUCLEOTIDE SEQUENCE [LARGE SCALE GENOMIC DNA]</scope>
    <source>
        <strain evidence="10">AkT22</strain>
    </source>
</reference>
<dbReference type="Proteomes" id="UP000501466">
    <property type="component" value="Chromosome"/>
</dbReference>
<dbReference type="Gene3D" id="1.10.760.10">
    <property type="entry name" value="Cytochrome c-like domain"/>
    <property type="match status" value="1"/>
</dbReference>
<evidence type="ECO:0000256" key="5">
    <source>
        <dbReference type="ARBA" id="ARBA00023004"/>
    </source>
</evidence>
<evidence type="ECO:0000313" key="10">
    <source>
        <dbReference type="Proteomes" id="UP000501466"/>
    </source>
</evidence>
<organism evidence="9 10">
    <name type="scientific">Thiosulfativibrio zosterae</name>
    <dbReference type="NCBI Taxonomy" id="2675053"/>
    <lineage>
        <taxon>Bacteria</taxon>
        <taxon>Pseudomonadati</taxon>
        <taxon>Pseudomonadota</taxon>
        <taxon>Gammaproteobacteria</taxon>
        <taxon>Thiotrichales</taxon>
        <taxon>Piscirickettsiaceae</taxon>
        <taxon>Thiosulfativibrio</taxon>
    </lineage>
</organism>
<dbReference type="InterPro" id="IPR036909">
    <property type="entry name" value="Cyt_c-like_dom_sf"/>
</dbReference>